<dbReference type="AlphaFoldDB" id="G8DTY4"/>
<sequence>MIIMLWKDFFNGFASKWSESNQGSTTVIGIDSLVDITISNHVFYNDSHVARCT</sequence>
<organism evidence="1">
    <name type="scientific">Streptococcus suis</name>
    <dbReference type="NCBI Taxonomy" id="1307"/>
    <lineage>
        <taxon>Bacteria</taxon>
        <taxon>Bacillati</taxon>
        <taxon>Bacillota</taxon>
        <taxon>Bacilli</taxon>
        <taxon>Lactobacillales</taxon>
        <taxon>Streptococcaceae</taxon>
        <taxon>Streptococcus</taxon>
    </lineage>
</organism>
<name>G8DTY4_STRSU</name>
<proteinExistence type="predicted"/>
<dbReference type="EMBL" id="JF273650">
    <property type="protein sequence ID" value="AEH57485.1"/>
    <property type="molecule type" value="Genomic_DNA"/>
</dbReference>
<gene>
    <name evidence="1" type="primary">tnp1</name>
</gene>
<accession>G8DTY4</accession>
<reference evidence="1" key="1">
    <citation type="journal article" date="2011" name="FEMS Microbiol. Lett.">
        <title>Genetic analysis of the capsular polysaccharide synthesis locus in 15 Streptococcus suis serotypes.</title>
        <authorList>
            <person name="Wang K."/>
            <person name="Fan W."/>
            <person name="Cai L."/>
            <person name="Huang B."/>
            <person name="Lu C."/>
        </authorList>
    </citation>
    <scope>NUCLEOTIDE SEQUENCE</scope>
    <source>
        <strain evidence="1">14636</strain>
    </source>
</reference>
<protein>
    <submittedName>
        <fullName evidence="1">Transposase</fullName>
    </submittedName>
</protein>
<evidence type="ECO:0000313" key="1">
    <source>
        <dbReference type="EMBL" id="AEH57485.1"/>
    </source>
</evidence>